<dbReference type="InterPro" id="IPR036908">
    <property type="entry name" value="RlpA-like_sf"/>
</dbReference>
<dbReference type="PRINTS" id="PR01217">
    <property type="entry name" value="PRICHEXTENSN"/>
</dbReference>
<dbReference type="EMBL" id="KV722335">
    <property type="protein sequence ID" value="OCH95592.1"/>
    <property type="molecule type" value="Genomic_DNA"/>
</dbReference>
<dbReference type="CDD" id="cd22191">
    <property type="entry name" value="DPBB_RlpA_EXP_N-like"/>
    <property type="match status" value="1"/>
</dbReference>
<evidence type="ECO:0000256" key="2">
    <source>
        <dbReference type="SAM" id="MobiDB-lite"/>
    </source>
</evidence>
<feature type="compositionally biased region" description="Pro residues" evidence="2">
    <location>
        <begin position="150"/>
        <end position="179"/>
    </location>
</feature>
<dbReference type="PANTHER" id="PTHR31836:SF28">
    <property type="entry name" value="SRCR DOMAIN-CONTAINING PROTEIN-RELATED"/>
    <property type="match status" value="1"/>
</dbReference>
<dbReference type="Proteomes" id="UP000250043">
    <property type="component" value="Unassembled WGS sequence"/>
</dbReference>
<protein>
    <submittedName>
        <fullName evidence="4">Uncharacterized protein</fullName>
    </submittedName>
</protein>
<dbReference type="InterPro" id="IPR051477">
    <property type="entry name" value="Expansin_CellWall"/>
</dbReference>
<gene>
    <name evidence="4" type="ORF">OBBRIDRAFT_767414</name>
</gene>
<evidence type="ECO:0000313" key="5">
    <source>
        <dbReference type="Proteomes" id="UP000250043"/>
    </source>
</evidence>
<keyword evidence="5" id="KW-1185">Reference proteome</keyword>
<evidence type="ECO:0000256" key="3">
    <source>
        <dbReference type="SAM" id="SignalP"/>
    </source>
</evidence>
<feature type="compositionally biased region" description="Low complexity" evidence="2">
    <location>
        <begin position="210"/>
        <end position="266"/>
    </location>
</feature>
<proteinExistence type="predicted"/>
<dbReference type="AlphaFoldDB" id="A0A8E2DTY8"/>
<feature type="region of interest" description="Disordered" evidence="2">
    <location>
        <begin position="144"/>
        <end position="279"/>
    </location>
</feature>
<feature type="compositionally biased region" description="Pro residues" evidence="2">
    <location>
        <begin position="199"/>
        <end position="209"/>
    </location>
</feature>
<reference evidence="4 5" key="1">
    <citation type="submission" date="2016-07" db="EMBL/GenBank/DDBJ databases">
        <title>Draft genome of the white-rot fungus Obba rivulosa 3A-2.</title>
        <authorList>
            <consortium name="DOE Joint Genome Institute"/>
            <person name="Miettinen O."/>
            <person name="Riley R."/>
            <person name="Acob R."/>
            <person name="Barry K."/>
            <person name="Cullen D."/>
            <person name="De Vries R."/>
            <person name="Hainaut M."/>
            <person name="Hatakka A."/>
            <person name="Henrissat B."/>
            <person name="Hilden K."/>
            <person name="Kuo R."/>
            <person name="Labutti K."/>
            <person name="Lipzen A."/>
            <person name="Makela M.R."/>
            <person name="Sandor L."/>
            <person name="Spatafora J.W."/>
            <person name="Grigoriev I.V."/>
            <person name="Hibbett D.S."/>
        </authorList>
    </citation>
    <scope>NUCLEOTIDE SEQUENCE [LARGE SCALE GENOMIC DNA]</scope>
    <source>
        <strain evidence="4 5">3A-2</strain>
    </source>
</reference>
<evidence type="ECO:0000313" key="4">
    <source>
        <dbReference type="EMBL" id="OCH95592.1"/>
    </source>
</evidence>
<dbReference type="PANTHER" id="PTHR31836">
    <property type="match status" value="1"/>
</dbReference>
<evidence type="ECO:0000256" key="1">
    <source>
        <dbReference type="ARBA" id="ARBA00022729"/>
    </source>
</evidence>
<dbReference type="SUPFAM" id="SSF50685">
    <property type="entry name" value="Barwin-like endoglucanases"/>
    <property type="match status" value="1"/>
</dbReference>
<keyword evidence="1 3" id="KW-0732">Signal</keyword>
<dbReference type="OrthoDB" id="623670at2759"/>
<feature type="compositionally biased region" description="Low complexity" evidence="2">
    <location>
        <begin position="180"/>
        <end position="198"/>
    </location>
</feature>
<feature type="signal peptide" evidence="3">
    <location>
        <begin position="1"/>
        <end position="20"/>
    </location>
</feature>
<accession>A0A8E2DTY8</accession>
<name>A0A8E2DTY8_9APHY</name>
<sequence>MRSFTVLASALSLSIPFVAAEHFALSKRHHNSVAMSKRDDVSAPGPFNGARFTFYETGLGACGQTNTDSDFIVALNTPQYGNSYPGPNCFRQITITANGKTTTATIMDECPGCPYMGLDMSPGLFSFFADESVGVLTGTWSYNDGGSDPAPAPAPAPSPSPSPSPTPKTTPPPPPPPPTITWSPLPLLPTTTSHHTTSSPPPPPPPPPSSTWTPEPSSTSEKPSSSAPPSSSWTPSSSSIASSSSVWTPSSSAVPSSSAEPSSSATVIPTGVPGDASDPDTLLSVNQAFIGIGGLVVAGAQL</sequence>
<organism evidence="4 5">
    <name type="scientific">Obba rivulosa</name>
    <dbReference type="NCBI Taxonomy" id="1052685"/>
    <lineage>
        <taxon>Eukaryota</taxon>
        <taxon>Fungi</taxon>
        <taxon>Dikarya</taxon>
        <taxon>Basidiomycota</taxon>
        <taxon>Agaricomycotina</taxon>
        <taxon>Agaricomycetes</taxon>
        <taxon>Polyporales</taxon>
        <taxon>Gelatoporiaceae</taxon>
        <taxon>Obba</taxon>
    </lineage>
</organism>
<feature type="chain" id="PRO_5034213510" evidence="3">
    <location>
        <begin position="21"/>
        <end position="302"/>
    </location>
</feature>
<dbReference type="Gene3D" id="2.40.40.10">
    <property type="entry name" value="RlpA-like domain"/>
    <property type="match status" value="1"/>
</dbReference>